<dbReference type="EMBL" id="CP021109">
    <property type="protein sequence ID" value="ARP86271.1"/>
    <property type="molecule type" value="Genomic_DNA"/>
</dbReference>
<evidence type="ECO:0000313" key="1">
    <source>
        <dbReference type="EMBL" id="ARP86271.1"/>
    </source>
</evidence>
<proteinExistence type="predicted"/>
<dbReference type="AlphaFoldDB" id="A0A1W6YZ57"/>
<dbReference type="Proteomes" id="UP000194139">
    <property type="component" value="Chromosome"/>
</dbReference>
<protein>
    <submittedName>
        <fullName evidence="1">Uncharacterized protein</fullName>
    </submittedName>
</protein>
<accession>A0A1W6YZ57</accession>
<gene>
    <name evidence="1" type="ORF">CAL13_08715</name>
</gene>
<reference evidence="1 2" key="1">
    <citation type="submission" date="2017-05" db="EMBL/GenBank/DDBJ databases">
        <title>Complete and WGS of Bordetella genogroups.</title>
        <authorList>
            <person name="Spilker T."/>
            <person name="LiPuma J."/>
        </authorList>
    </citation>
    <scope>NUCLEOTIDE SEQUENCE [LARGE SCALE GENOMIC DNA]</scope>
    <source>
        <strain evidence="1 2">AU17164</strain>
    </source>
</reference>
<name>A0A1W6YZ57_9BORD</name>
<keyword evidence="2" id="KW-1185">Reference proteome</keyword>
<dbReference type="RefSeq" id="WP_086072108.1">
    <property type="nucleotide sequence ID" value="NZ_CP021109.1"/>
</dbReference>
<organism evidence="1 2">
    <name type="scientific">Bordetella genomosp. 9</name>
    <dbReference type="NCBI Taxonomy" id="1416803"/>
    <lineage>
        <taxon>Bacteria</taxon>
        <taxon>Pseudomonadati</taxon>
        <taxon>Pseudomonadota</taxon>
        <taxon>Betaproteobacteria</taxon>
        <taxon>Burkholderiales</taxon>
        <taxon>Alcaligenaceae</taxon>
        <taxon>Bordetella</taxon>
    </lineage>
</organism>
<evidence type="ECO:0000313" key="2">
    <source>
        <dbReference type="Proteomes" id="UP000194139"/>
    </source>
</evidence>
<sequence length="70" mass="8025">MSIPPDFTRRVQENPQIAVYMAMRIESMRIAAQDMIHQLDDMKRICSGIHYTELARQAAESVRCVPGMES</sequence>